<evidence type="ECO:0000313" key="3">
    <source>
        <dbReference type="Proteomes" id="UP001233999"/>
    </source>
</evidence>
<keyword evidence="3" id="KW-1185">Reference proteome</keyword>
<evidence type="ECO:0000313" key="2">
    <source>
        <dbReference type="EMBL" id="KAJ9598342.1"/>
    </source>
</evidence>
<proteinExistence type="predicted"/>
<dbReference type="EMBL" id="JASPKZ010001229">
    <property type="protein sequence ID" value="KAJ9598342.1"/>
    <property type="molecule type" value="Genomic_DNA"/>
</dbReference>
<reference evidence="2" key="1">
    <citation type="journal article" date="2023" name="IScience">
        <title>Live-bearing cockroach genome reveals convergent evolutionary mechanisms linked to viviparity in insects and beyond.</title>
        <authorList>
            <person name="Fouks B."/>
            <person name="Harrison M.C."/>
            <person name="Mikhailova A.A."/>
            <person name="Marchal E."/>
            <person name="English S."/>
            <person name="Carruthers M."/>
            <person name="Jennings E.C."/>
            <person name="Chiamaka E.L."/>
            <person name="Frigard R.A."/>
            <person name="Pippel M."/>
            <person name="Attardo G.M."/>
            <person name="Benoit J.B."/>
            <person name="Bornberg-Bauer E."/>
            <person name="Tobe S.S."/>
        </authorList>
    </citation>
    <scope>NUCLEOTIDE SEQUENCE</scope>
    <source>
        <strain evidence="2">Stay&amp;Tobe</strain>
    </source>
</reference>
<keyword evidence="1" id="KW-0812">Transmembrane</keyword>
<sequence>MSEVELLAMNFPHVIRAGELLASIMLFIMTTSSLNYDLFFFTPAFRAFDMSHKTKPQVDKLRTMMTFLTANFTIEEYASDFEFSSTETADKFFLRFLQYLDSKDNVPQDVNDAIVALESYSDEYVHPFLTKGFIKPCPTYILARIMTFLTEFDYALKPMTQYNLTDSVDVIFKFLTEDFMPSVHGKGLVLNNNADIYDIVTASGFGFEVANDKTKRLKLMN</sequence>
<feature type="transmembrane region" description="Helical" evidence="1">
    <location>
        <begin position="20"/>
        <end position="45"/>
    </location>
</feature>
<gene>
    <name evidence="2" type="ORF">L9F63_011020</name>
</gene>
<protein>
    <submittedName>
        <fullName evidence="2">Uncharacterized protein</fullName>
    </submittedName>
</protein>
<comment type="caution">
    <text evidence="2">The sequence shown here is derived from an EMBL/GenBank/DDBJ whole genome shotgun (WGS) entry which is preliminary data.</text>
</comment>
<name>A0AAD8AG02_DIPPU</name>
<dbReference type="Proteomes" id="UP001233999">
    <property type="component" value="Unassembled WGS sequence"/>
</dbReference>
<accession>A0AAD8AG02</accession>
<reference evidence="2" key="2">
    <citation type="submission" date="2023-05" db="EMBL/GenBank/DDBJ databases">
        <authorList>
            <person name="Fouks B."/>
        </authorList>
    </citation>
    <scope>NUCLEOTIDE SEQUENCE</scope>
    <source>
        <strain evidence="2">Stay&amp;Tobe</strain>
        <tissue evidence="2">Testes</tissue>
    </source>
</reference>
<organism evidence="2 3">
    <name type="scientific">Diploptera punctata</name>
    <name type="common">Pacific beetle cockroach</name>
    <dbReference type="NCBI Taxonomy" id="6984"/>
    <lineage>
        <taxon>Eukaryota</taxon>
        <taxon>Metazoa</taxon>
        <taxon>Ecdysozoa</taxon>
        <taxon>Arthropoda</taxon>
        <taxon>Hexapoda</taxon>
        <taxon>Insecta</taxon>
        <taxon>Pterygota</taxon>
        <taxon>Neoptera</taxon>
        <taxon>Polyneoptera</taxon>
        <taxon>Dictyoptera</taxon>
        <taxon>Blattodea</taxon>
        <taxon>Blaberoidea</taxon>
        <taxon>Blaberidae</taxon>
        <taxon>Diplopterinae</taxon>
        <taxon>Diploptera</taxon>
    </lineage>
</organism>
<keyword evidence="1" id="KW-0472">Membrane</keyword>
<feature type="non-terminal residue" evidence="2">
    <location>
        <position position="221"/>
    </location>
</feature>
<dbReference type="AlphaFoldDB" id="A0AAD8AG02"/>
<evidence type="ECO:0000256" key="1">
    <source>
        <dbReference type="SAM" id="Phobius"/>
    </source>
</evidence>
<keyword evidence="1" id="KW-1133">Transmembrane helix</keyword>